<name>A0A0D9ZVJ4_9ORYZ</name>
<dbReference type="HOGENOM" id="CLU_2053417_0_0_1"/>
<reference evidence="2" key="1">
    <citation type="submission" date="2015-04" db="UniProtKB">
        <authorList>
            <consortium name="EnsemblPlants"/>
        </authorList>
    </citation>
    <scope>IDENTIFICATION</scope>
</reference>
<sequence>MSVVDEMEAMELGAGMRKIRKRETWSKYLHIGIFQKMGTWCENQQIQELKTDSRNRWSNMQQKGGQGNRNITCSLEGEGNRGSVVARPEPTKRGVARRRWRAGWPTARRRKRRGRGWRRGGDGGGVGVGEGIVGSSEGFAKGDTTGTPPI</sequence>
<proteinExistence type="predicted"/>
<feature type="region of interest" description="Disordered" evidence="1">
    <location>
        <begin position="58"/>
        <end position="150"/>
    </location>
</feature>
<dbReference type="EnsemblPlants" id="OGLUM05G07000.1">
    <property type="protein sequence ID" value="OGLUM05G07000.1"/>
    <property type="gene ID" value="OGLUM05G07000"/>
</dbReference>
<evidence type="ECO:0000256" key="1">
    <source>
        <dbReference type="SAM" id="MobiDB-lite"/>
    </source>
</evidence>
<organism evidence="2">
    <name type="scientific">Oryza glumipatula</name>
    <dbReference type="NCBI Taxonomy" id="40148"/>
    <lineage>
        <taxon>Eukaryota</taxon>
        <taxon>Viridiplantae</taxon>
        <taxon>Streptophyta</taxon>
        <taxon>Embryophyta</taxon>
        <taxon>Tracheophyta</taxon>
        <taxon>Spermatophyta</taxon>
        <taxon>Magnoliopsida</taxon>
        <taxon>Liliopsida</taxon>
        <taxon>Poales</taxon>
        <taxon>Poaceae</taxon>
        <taxon>BOP clade</taxon>
        <taxon>Oryzoideae</taxon>
        <taxon>Oryzeae</taxon>
        <taxon>Oryzinae</taxon>
        <taxon>Oryza</taxon>
    </lineage>
</organism>
<protein>
    <submittedName>
        <fullName evidence="2">Uncharacterized protein</fullName>
    </submittedName>
</protein>
<dbReference type="Proteomes" id="UP000026961">
    <property type="component" value="Chromosome 5"/>
</dbReference>
<dbReference type="Gramene" id="OGLUM05G07000.1">
    <property type="protein sequence ID" value="OGLUM05G07000.1"/>
    <property type="gene ID" value="OGLUM05G07000"/>
</dbReference>
<feature type="compositionally biased region" description="Gly residues" evidence="1">
    <location>
        <begin position="122"/>
        <end position="132"/>
    </location>
</feature>
<reference evidence="2" key="2">
    <citation type="submission" date="2018-05" db="EMBL/GenBank/DDBJ databases">
        <title>OgluRS3 (Oryza glumaepatula Reference Sequence Version 3).</title>
        <authorList>
            <person name="Zhang J."/>
            <person name="Kudrna D."/>
            <person name="Lee S."/>
            <person name="Talag J."/>
            <person name="Welchert J."/>
            <person name="Wing R.A."/>
        </authorList>
    </citation>
    <scope>NUCLEOTIDE SEQUENCE [LARGE SCALE GENOMIC DNA]</scope>
</reference>
<feature type="compositionally biased region" description="Polar residues" evidence="1">
    <location>
        <begin position="58"/>
        <end position="73"/>
    </location>
</feature>
<evidence type="ECO:0000313" key="3">
    <source>
        <dbReference type="Proteomes" id="UP000026961"/>
    </source>
</evidence>
<accession>A0A0D9ZVJ4</accession>
<feature type="compositionally biased region" description="Basic residues" evidence="1">
    <location>
        <begin position="94"/>
        <end position="118"/>
    </location>
</feature>
<evidence type="ECO:0000313" key="2">
    <source>
        <dbReference type="EnsemblPlants" id="OGLUM05G07000.1"/>
    </source>
</evidence>
<dbReference type="AlphaFoldDB" id="A0A0D9ZVJ4"/>
<keyword evidence="3" id="KW-1185">Reference proteome</keyword>